<protein>
    <recommendedName>
        <fullName evidence="12 13">DNA primase</fullName>
        <ecNumber evidence="12">2.7.7.101</ecNumber>
    </recommendedName>
</protein>
<keyword evidence="10 12" id="KW-0238">DNA-binding</keyword>
<dbReference type="NCBIfam" id="TIGR01391">
    <property type="entry name" value="dnaG"/>
    <property type="match status" value="1"/>
</dbReference>
<dbReference type="GO" id="GO:0006269">
    <property type="term" value="P:DNA replication, synthesis of primer"/>
    <property type="evidence" value="ECO:0007669"/>
    <property type="project" value="UniProtKB-UniRule"/>
</dbReference>
<dbReference type="GO" id="GO:0003677">
    <property type="term" value="F:DNA binding"/>
    <property type="evidence" value="ECO:0007669"/>
    <property type="project" value="UniProtKB-KW"/>
</dbReference>
<keyword evidence="8 12" id="KW-0862">Zinc</keyword>
<dbReference type="Pfam" id="PF01807">
    <property type="entry name" value="Zn_ribbon_DnaG"/>
    <property type="match status" value="1"/>
</dbReference>
<comment type="domain">
    <text evidence="12">Contains an N-terminal zinc-binding domain, a central core domain that contains the primase activity, and a C-terminal DnaB-binding domain.</text>
</comment>
<evidence type="ECO:0000256" key="8">
    <source>
        <dbReference type="ARBA" id="ARBA00022833"/>
    </source>
</evidence>
<evidence type="ECO:0000256" key="7">
    <source>
        <dbReference type="ARBA" id="ARBA00022771"/>
    </source>
</evidence>
<keyword evidence="9" id="KW-0460">Magnesium</keyword>
<dbReference type="InterPro" id="IPR036977">
    <property type="entry name" value="DNA_primase_Znf_CHC2"/>
</dbReference>
<dbReference type="InterPro" id="IPR002694">
    <property type="entry name" value="Znf_CHC2"/>
</dbReference>
<dbReference type="HAMAP" id="MF_00974">
    <property type="entry name" value="DNA_primase_DnaG"/>
    <property type="match status" value="1"/>
</dbReference>
<dbReference type="PANTHER" id="PTHR30313">
    <property type="entry name" value="DNA PRIMASE"/>
    <property type="match status" value="1"/>
</dbReference>
<keyword evidence="11 12" id="KW-0804">Transcription</keyword>
<feature type="domain" description="Toprim" evidence="15">
    <location>
        <begin position="251"/>
        <end position="330"/>
    </location>
</feature>
<evidence type="ECO:0000313" key="17">
    <source>
        <dbReference type="Proteomes" id="UP000714817"/>
    </source>
</evidence>
<dbReference type="SUPFAM" id="SSF56731">
    <property type="entry name" value="DNA primase core"/>
    <property type="match status" value="1"/>
</dbReference>
<sequence length="590" mass="65986">MDSVSQVKQALNIVDVIGKYVDLKKSGRNYKGNCPFHSENTPSLMVSSELQIFKCFGCGEAGDIFSFIQAIEGVEFPQALERLADLAGIVIEKKNFDPDHELRKVIYKINADTASFYNHLLVTHAVGKPGLVYLKEKRKLTGTTISDFKVGFAPKTKSWDLLTSYLLKKGYTKEQLLRSGVSVEGKKGLIDKFVGRVVFPLRDVSEKTVGFTGRTIYDSQPKYLNTSETLVFHKSSFIYGLDRAKLAIRKEGAVFVEGQLDVLTSHQSGFLNVVASSGTALTTEHLKILGNYTNQITFCFDPDKAGRSATDRAVLLADKFGFDIKVALIPSKYADLDELLRADPLEAERVLRDAVNIYDFYISYAMSDNDATSSEGKKKILAYLAPKVSLISNGVTKDHYIKKISAQLDVSEDVIRDLVAESSVDIDEKLKSAVVSTGLDSGTKVLIEDYLFSLLMKAPIDLANDTVYKLDASVFTLENRDLFSSLKDYLLSAKDIFSIKQFTETIQDEILRKRVMDLFLFDYKADLLDNDKVLKNELADLVSRLRKEALRRELKTLSDQIKVAELGNDSQKVKSLSQEFTKLSKKIKEL</sequence>
<dbReference type="Gene3D" id="1.10.860.10">
    <property type="entry name" value="DNAb Helicase, Chain A"/>
    <property type="match status" value="1"/>
</dbReference>
<organism evidence="16 17">
    <name type="scientific">candidate division WWE3 bacterium</name>
    <dbReference type="NCBI Taxonomy" id="2053526"/>
    <lineage>
        <taxon>Bacteria</taxon>
        <taxon>Katanobacteria</taxon>
    </lineage>
</organism>
<comment type="function">
    <text evidence="12 13">RNA polymerase that catalyzes the synthesis of short RNA molecules used as primers for DNA polymerase during DNA replication.</text>
</comment>
<evidence type="ECO:0000256" key="13">
    <source>
        <dbReference type="PIRNR" id="PIRNR002811"/>
    </source>
</evidence>
<comment type="catalytic activity">
    <reaction evidence="12">
        <text>ssDNA + n NTP = ssDNA/pppN(pN)n-1 hybrid + (n-1) diphosphate.</text>
        <dbReference type="EC" id="2.7.7.101"/>
    </reaction>
</comment>
<dbReference type="AlphaFoldDB" id="A0A955IX98"/>
<dbReference type="GO" id="GO:0000428">
    <property type="term" value="C:DNA-directed RNA polymerase complex"/>
    <property type="evidence" value="ECO:0007669"/>
    <property type="project" value="UniProtKB-KW"/>
</dbReference>
<dbReference type="CDD" id="cd03364">
    <property type="entry name" value="TOPRIM_DnaG_primases"/>
    <property type="match status" value="1"/>
</dbReference>
<evidence type="ECO:0000256" key="11">
    <source>
        <dbReference type="ARBA" id="ARBA00023163"/>
    </source>
</evidence>
<dbReference type="EMBL" id="JAGQNY010000012">
    <property type="protein sequence ID" value="MCA9302330.1"/>
    <property type="molecule type" value="Genomic_DNA"/>
</dbReference>
<keyword evidence="1 12" id="KW-0240">DNA-directed RNA polymerase</keyword>
<proteinExistence type="inferred from homology"/>
<dbReference type="InterPro" id="IPR013264">
    <property type="entry name" value="DNAG_N"/>
</dbReference>
<keyword evidence="7 12" id="KW-0863">Zinc-finger</keyword>
<evidence type="ECO:0000256" key="14">
    <source>
        <dbReference type="PIRSR" id="PIRSR002811-1"/>
    </source>
</evidence>
<evidence type="ECO:0000256" key="10">
    <source>
        <dbReference type="ARBA" id="ARBA00023125"/>
    </source>
</evidence>
<keyword evidence="4 12" id="KW-0548">Nucleotidyltransferase</keyword>
<dbReference type="Pfam" id="PF10410">
    <property type="entry name" value="DnaB_bind"/>
    <property type="match status" value="1"/>
</dbReference>
<reference evidence="16" key="1">
    <citation type="submission" date="2020-04" db="EMBL/GenBank/DDBJ databases">
        <authorList>
            <person name="Zhang T."/>
        </authorList>
    </citation>
    <scope>NUCLEOTIDE SEQUENCE</scope>
    <source>
        <strain evidence="16">HKST-UBA80</strain>
    </source>
</reference>
<evidence type="ECO:0000256" key="12">
    <source>
        <dbReference type="HAMAP-Rule" id="MF_00974"/>
    </source>
</evidence>
<name>A0A955IX98_UNCKA</name>
<evidence type="ECO:0000259" key="15">
    <source>
        <dbReference type="PROSITE" id="PS50880"/>
    </source>
</evidence>
<comment type="subunit">
    <text evidence="12">Monomer. Interacts with DnaB.</text>
</comment>
<keyword evidence="2 12" id="KW-0639">Primosome</keyword>
<dbReference type="FunFam" id="3.90.580.10:FF:000001">
    <property type="entry name" value="DNA primase"/>
    <property type="match status" value="1"/>
</dbReference>
<dbReference type="GO" id="GO:0005737">
    <property type="term" value="C:cytoplasm"/>
    <property type="evidence" value="ECO:0007669"/>
    <property type="project" value="TreeGrafter"/>
</dbReference>
<evidence type="ECO:0000256" key="3">
    <source>
        <dbReference type="ARBA" id="ARBA00022679"/>
    </source>
</evidence>
<dbReference type="Gene3D" id="3.90.980.10">
    <property type="entry name" value="DNA primase, catalytic core, N-terminal domain"/>
    <property type="match status" value="1"/>
</dbReference>
<keyword evidence="5 12" id="KW-0235">DNA replication</keyword>
<evidence type="ECO:0000256" key="1">
    <source>
        <dbReference type="ARBA" id="ARBA00022478"/>
    </source>
</evidence>
<dbReference type="SMART" id="SM00400">
    <property type="entry name" value="ZnF_CHCC"/>
    <property type="match status" value="1"/>
</dbReference>
<dbReference type="InterPro" id="IPR030846">
    <property type="entry name" value="DnaG_bac"/>
</dbReference>
<dbReference type="InterPro" id="IPR019475">
    <property type="entry name" value="DNA_primase_DnaB-bd"/>
</dbReference>
<dbReference type="Proteomes" id="UP000714817">
    <property type="component" value="Unassembled WGS sequence"/>
</dbReference>
<dbReference type="InterPro" id="IPR050219">
    <property type="entry name" value="DnaG_primase"/>
</dbReference>
<evidence type="ECO:0000256" key="2">
    <source>
        <dbReference type="ARBA" id="ARBA00022515"/>
    </source>
</evidence>
<dbReference type="SUPFAM" id="SSF57783">
    <property type="entry name" value="Zinc beta-ribbon"/>
    <property type="match status" value="1"/>
</dbReference>
<dbReference type="Gene3D" id="3.40.1360.10">
    <property type="match status" value="1"/>
</dbReference>
<dbReference type="GO" id="GO:0003899">
    <property type="term" value="F:DNA-directed RNA polymerase activity"/>
    <property type="evidence" value="ECO:0007669"/>
    <property type="project" value="UniProtKB-UniRule"/>
</dbReference>
<dbReference type="InterPro" id="IPR006295">
    <property type="entry name" value="DNA_primase_DnaG"/>
</dbReference>
<gene>
    <name evidence="12" type="primary">dnaG</name>
    <name evidence="16" type="ORF">KDA10_03180</name>
</gene>
<accession>A0A955IX98</accession>
<dbReference type="PROSITE" id="PS50880">
    <property type="entry name" value="TOPRIM"/>
    <property type="match status" value="1"/>
</dbReference>
<dbReference type="GO" id="GO:0008270">
    <property type="term" value="F:zinc ion binding"/>
    <property type="evidence" value="ECO:0007669"/>
    <property type="project" value="UniProtKB-UniRule"/>
</dbReference>
<dbReference type="Pfam" id="PF13155">
    <property type="entry name" value="Toprim_2"/>
    <property type="match status" value="1"/>
</dbReference>
<comment type="similarity">
    <text evidence="12 13">Belongs to the DnaG primase family.</text>
</comment>
<comment type="caution">
    <text evidence="16">The sequence shown here is derived from an EMBL/GenBank/DDBJ whole genome shotgun (WGS) entry which is preliminary data.</text>
</comment>
<dbReference type="InterPro" id="IPR006171">
    <property type="entry name" value="TOPRIM_dom"/>
</dbReference>
<evidence type="ECO:0000256" key="5">
    <source>
        <dbReference type="ARBA" id="ARBA00022705"/>
    </source>
</evidence>
<dbReference type="InterPro" id="IPR037068">
    <property type="entry name" value="DNA_primase_core_N_sf"/>
</dbReference>
<evidence type="ECO:0000256" key="9">
    <source>
        <dbReference type="ARBA" id="ARBA00022842"/>
    </source>
</evidence>
<dbReference type="EC" id="2.7.7.101" evidence="12"/>
<dbReference type="PIRSF" id="PIRSF002811">
    <property type="entry name" value="DnaG"/>
    <property type="match status" value="1"/>
</dbReference>
<keyword evidence="3 12" id="KW-0808">Transferase</keyword>
<dbReference type="Pfam" id="PF08275">
    <property type="entry name" value="DNAG_N"/>
    <property type="match status" value="1"/>
</dbReference>
<dbReference type="GO" id="GO:1990077">
    <property type="term" value="C:primosome complex"/>
    <property type="evidence" value="ECO:0007669"/>
    <property type="project" value="UniProtKB-KW"/>
</dbReference>
<evidence type="ECO:0000313" key="16">
    <source>
        <dbReference type="EMBL" id="MCA9302330.1"/>
    </source>
</evidence>
<keyword evidence="6 12" id="KW-0479">Metal-binding</keyword>
<evidence type="ECO:0000256" key="4">
    <source>
        <dbReference type="ARBA" id="ARBA00022695"/>
    </source>
</evidence>
<dbReference type="Gene3D" id="3.90.580.10">
    <property type="entry name" value="Zinc finger, CHC2-type domain"/>
    <property type="match status" value="1"/>
</dbReference>
<dbReference type="SMART" id="SM00493">
    <property type="entry name" value="TOPRIM"/>
    <property type="match status" value="1"/>
</dbReference>
<dbReference type="PANTHER" id="PTHR30313:SF2">
    <property type="entry name" value="DNA PRIMASE"/>
    <property type="match status" value="1"/>
</dbReference>
<evidence type="ECO:0000256" key="6">
    <source>
        <dbReference type="ARBA" id="ARBA00022723"/>
    </source>
</evidence>
<dbReference type="InterPro" id="IPR016136">
    <property type="entry name" value="DNA_helicase_N/primase_C"/>
</dbReference>
<feature type="zinc finger region" description="CHC2-type" evidence="12 14">
    <location>
        <begin position="34"/>
        <end position="58"/>
    </location>
</feature>
<reference evidence="16" key="2">
    <citation type="journal article" date="2021" name="Microbiome">
        <title>Successional dynamics and alternative stable states in a saline activated sludge microbial community over 9 years.</title>
        <authorList>
            <person name="Wang Y."/>
            <person name="Ye J."/>
            <person name="Ju F."/>
            <person name="Liu L."/>
            <person name="Boyd J.A."/>
            <person name="Deng Y."/>
            <person name="Parks D.H."/>
            <person name="Jiang X."/>
            <person name="Yin X."/>
            <person name="Woodcroft B.J."/>
            <person name="Tyson G.W."/>
            <person name="Hugenholtz P."/>
            <person name="Polz M.F."/>
            <person name="Zhang T."/>
        </authorList>
    </citation>
    <scope>NUCLEOTIDE SEQUENCE</scope>
    <source>
        <strain evidence="16">HKST-UBA80</strain>
    </source>
</reference>
<dbReference type="InterPro" id="IPR034151">
    <property type="entry name" value="TOPRIM_DnaG_bac"/>
</dbReference>
<comment type="cofactor">
    <cofactor evidence="12 13 14">
        <name>Zn(2+)</name>
        <dbReference type="ChEBI" id="CHEBI:29105"/>
    </cofactor>
    <text evidence="12 13 14">Binds 1 zinc ion per monomer.</text>
</comment>